<proteinExistence type="predicted"/>
<comment type="caution">
    <text evidence="1">The sequence shown here is derived from an EMBL/GenBank/DDBJ whole genome shotgun (WGS) entry which is preliminary data.</text>
</comment>
<accession>A0ABX3WTK4</accession>
<gene>
    <name evidence="1" type="ORF">BST63_33505</name>
</gene>
<protein>
    <submittedName>
        <fullName evidence="1">Uncharacterized protein</fullName>
    </submittedName>
</protein>
<evidence type="ECO:0000313" key="1">
    <source>
        <dbReference type="EMBL" id="OSJ21863.1"/>
    </source>
</evidence>
<keyword evidence="2" id="KW-1185">Reference proteome</keyword>
<organism evidence="1 2">
    <name type="scientific">Bradyrhizobium canariense</name>
    <dbReference type="NCBI Taxonomy" id="255045"/>
    <lineage>
        <taxon>Bacteria</taxon>
        <taxon>Pseudomonadati</taxon>
        <taxon>Pseudomonadota</taxon>
        <taxon>Alphaproteobacteria</taxon>
        <taxon>Hyphomicrobiales</taxon>
        <taxon>Nitrobacteraceae</taxon>
        <taxon>Bradyrhizobium</taxon>
    </lineage>
</organism>
<reference evidence="1 2" key="1">
    <citation type="submission" date="2017-03" db="EMBL/GenBank/DDBJ databases">
        <title>Whole genome sequences of fourteen strains of Bradyrhizobium canariense and one strain of Bradyrhizobium japonicum isolated from Lupinus (Papilionoideae: Genisteae) species in Algeria.</title>
        <authorList>
            <person name="Crovadore J."/>
            <person name="Chekireb D."/>
            <person name="Brachmann A."/>
            <person name="Chablais R."/>
            <person name="Cochard B."/>
            <person name="Lefort F."/>
        </authorList>
    </citation>
    <scope>NUCLEOTIDE SEQUENCE [LARGE SCALE GENOMIC DNA]</scope>
    <source>
        <strain evidence="1 2">UBMAN05</strain>
    </source>
</reference>
<evidence type="ECO:0000313" key="2">
    <source>
        <dbReference type="Proteomes" id="UP000193884"/>
    </source>
</evidence>
<sequence length="63" mass="6575">MARPFGGNAASDQQCLEMEGSRGQRVLGAPLHAGGLMSDGSKTASLEVEMLEVEMCFNTALSS</sequence>
<dbReference type="EMBL" id="NAFK01000176">
    <property type="protein sequence ID" value="OSJ21863.1"/>
    <property type="molecule type" value="Genomic_DNA"/>
</dbReference>
<dbReference type="Proteomes" id="UP000193884">
    <property type="component" value="Unassembled WGS sequence"/>
</dbReference>
<name>A0ABX3WTK4_9BRAD</name>